<feature type="domain" description="Csd3-like second N-terminal" evidence="10">
    <location>
        <begin position="162"/>
        <end position="285"/>
    </location>
</feature>
<evidence type="ECO:0000256" key="4">
    <source>
        <dbReference type="ARBA" id="ARBA00022723"/>
    </source>
</evidence>
<keyword evidence="7" id="KW-0482">Metalloprotease</keyword>
<evidence type="ECO:0000259" key="8">
    <source>
        <dbReference type="Pfam" id="PF01551"/>
    </source>
</evidence>
<keyword evidence="12" id="KW-1185">Reference proteome</keyword>
<organism evidence="11 12">
    <name type="scientific">Shewanella holmiensis</name>
    <dbReference type="NCBI Taxonomy" id="2952222"/>
    <lineage>
        <taxon>Bacteria</taxon>
        <taxon>Pseudomonadati</taxon>
        <taxon>Pseudomonadota</taxon>
        <taxon>Gammaproteobacteria</taxon>
        <taxon>Alteromonadales</taxon>
        <taxon>Shewanellaceae</taxon>
        <taxon>Shewanella</taxon>
    </lineage>
</organism>
<evidence type="ECO:0000256" key="2">
    <source>
        <dbReference type="ARBA" id="ARBA00004196"/>
    </source>
</evidence>
<gene>
    <name evidence="11" type="ORF">NE535_01315</name>
</gene>
<comment type="cofactor">
    <cofactor evidence="1">
        <name>Zn(2+)</name>
        <dbReference type="ChEBI" id="CHEBI:29105"/>
    </cofactor>
</comment>
<evidence type="ECO:0000256" key="7">
    <source>
        <dbReference type="ARBA" id="ARBA00023049"/>
    </source>
</evidence>
<dbReference type="InterPro" id="IPR050570">
    <property type="entry name" value="Cell_wall_metabolism_enzyme"/>
</dbReference>
<comment type="subcellular location">
    <subcellularLocation>
        <location evidence="2">Cell envelope</location>
    </subcellularLocation>
</comment>
<dbReference type="Pfam" id="PF19425">
    <property type="entry name" value="Csd3_N2"/>
    <property type="match status" value="1"/>
</dbReference>
<evidence type="ECO:0000256" key="1">
    <source>
        <dbReference type="ARBA" id="ARBA00001947"/>
    </source>
</evidence>
<dbReference type="InterPro" id="IPR011055">
    <property type="entry name" value="Dup_hybrid_motif"/>
</dbReference>
<dbReference type="GO" id="GO:0046872">
    <property type="term" value="F:metal ion binding"/>
    <property type="evidence" value="ECO:0007669"/>
    <property type="project" value="UniProtKB-KW"/>
</dbReference>
<keyword evidence="5" id="KW-0378">Hydrolase</keyword>
<keyword evidence="6" id="KW-0862">Zinc</keyword>
<evidence type="ECO:0000259" key="9">
    <source>
        <dbReference type="Pfam" id="PF04225"/>
    </source>
</evidence>
<dbReference type="SUPFAM" id="SSF51261">
    <property type="entry name" value="Duplicated hybrid motif"/>
    <property type="match status" value="1"/>
</dbReference>
<dbReference type="AlphaFoldDB" id="A0A9X3AUK4"/>
<evidence type="ECO:0000256" key="6">
    <source>
        <dbReference type="ARBA" id="ARBA00022833"/>
    </source>
</evidence>
<evidence type="ECO:0000256" key="5">
    <source>
        <dbReference type="ARBA" id="ARBA00022801"/>
    </source>
</evidence>
<keyword evidence="4" id="KW-0479">Metal-binding</keyword>
<name>A0A9X3AUK4_9GAMM</name>
<dbReference type="GO" id="GO:0006508">
    <property type="term" value="P:proteolysis"/>
    <property type="evidence" value="ECO:0007669"/>
    <property type="project" value="UniProtKB-KW"/>
</dbReference>
<dbReference type="Proteomes" id="UP001155546">
    <property type="component" value="Unassembled WGS sequence"/>
</dbReference>
<evidence type="ECO:0000313" key="12">
    <source>
        <dbReference type="Proteomes" id="UP001155546"/>
    </source>
</evidence>
<dbReference type="InterPro" id="IPR045834">
    <property type="entry name" value="Csd3_N2"/>
</dbReference>
<feature type="domain" description="Opacity-associated protein A LysM-like" evidence="9">
    <location>
        <begin position="76"/>
        <end position="155"/>
    </location>
</feature>
<dbReference type="Pfam" id="PF04225">
    <property type="entry name" value="LysM_OapA"/>
    <property type="match status" value="1"/>
</dbReference>
<accession>A0A9X3AUK4</accession>
<comment type="caution">
    <text evidence="11">The sequence shown here is derived from an EMBL/GenBank/DDBJ whole genome shotgun (WGS) entry which is preliminary data.</text>
</comment>
<keyword evidence="3" id="KW-0645">Protease</keyword>
<dbReference type="InterPro" id="IPR016047">
    <property type="entry name" value="M23ase_b-sheet_dom"/>
</dbReference>
<evidence type="ECO:0000256" key="3">
    <source>
        <dbReference type="ARBA" id="ARBA00022670"/>
    </source>
</evidence>
<dbReference type="InterPro" id="IPR007340">
    <property type="entry name" value="LysM_Opacity-associatedA"/>
</dbReference>
<dbReference type="GO" id="GO:0030313">
    <property type="term" value="C:cell envelope"/>
    <property type="evidence" value="ECO:0007669"/>
    <property type="project" value="UniProtKB-SubCell"/>
</dbReference>
<dbReference type="Pfam" id="PF01551">
    <property type="entry name" value="Peptidase_M23"/>
    <property type="match status" value="1"/>
</dbReference>
<proteinExistence type="predicted"/>
<dbReference type="GO" id="GO:0004222">
    <property type="term" value="F:metalloendopeptidase activity"/>
    <property type="evidence" value="ECO:0007669"/>
    <property type="project" value="TreeGrafter"/>
</dbReference>
<protein>
    <submittedName>
        <fullName evidence="11">Peptidoglycan DD-metalloendopeptidase family protein</fullName>
    </submittedName>
</protein>
<feature type="domain" description="M23ase beta-sheet core" evidence="8">
    <location>
        <begin position="297"/>
        <end position="391"/>
    </location>
</feature>
<dbReference type="Gene3D" id="3.10.450.350">
    <property type="match status" value="2"/>
</dbReference>
<reference evidence="11" key="1">
    <citation type="journal article" date="2023" name="Int. J. Syst. Evol. Microbiol.">
        <title>&lt;i&gt;Shewanella septentrionalis&lt;/i&gt; sp. nov. and &lt;i&gt;Shewanella holmiensis&lt;/i&gt; sp. nov., isolated from Baltic Sea water and sediments.</title>
        <authorList>
            <person name="Martin-Rodriguez A.J."/>
            <person name="Thorell K."/>
            <person name="Joffre E."/>
            <person name="Jensie-Markopoulos S."/>
            <person name="Moore E.R.B."/>
            <person name="Sjoling A."/>
        </authorList>
    </citation>
    <scope>NUCLEOTIDE SEQUENCE</scope>
    <source>
        <strain evidence="11">SP1S2-7</strain>
    </source>
</reference>
<dbReference type="FunFam" id="2.70.70.10:FF:000002">
    <property type="entry name" value="Murein DD-endopeptidase MepM"/>
    <property type="match status" value="1"/>
</dbReference>
<dbReference type="GO" id="GO:0042834">
    <property type="term" value="F:peptidoglycan binding"/>
    <property type="evidence" value="ECO:0007669"/>
    <property type="project" value="InterPro"/>
</dbReference>
<dbReference type="EMBL" id="JAMTCD010000001">
    <property type="protein sequence ID" value="MCT7940443.1"/>
    <property type="molecule type" value="Genomic_DNA"/>
</dbReference>
<sequence>MGFEKPSASLSNLPNLHKKVLLASVFVIGAVILWPTQQEFSSKRIPVALDIDSLIPNISAPAKINTSINEPTPILEHVIARGDTLSKLFEMAGIDQKTMYKVLEADLEVLALDTLMPGNRIQFWDDGQGQLTKMELYFTPAHQVVFTRFEDGSFEVEDINIEGMWQNRVVGGEINGSFYLSAKAAGLSAAEIAKIENLLKSKLNFARELRAGDRFSVLMNDQFIAGESTGTTNVEGIQIHTGRRDITAFQHLDGNYYDEKGQSLAPAFQRVPLYKNYRMSSRFNPKRKHPITGRVRPHNGTDFATPVGTNVVAPGEGVVTLVANHAFAGKYIVIEHDNKVRTRYLHLSKFKVKKGQRVKRGQVIALSGNTGASTGPHLHYEFHVNGRPVDPMKANIAEAKTLPKKELSEFESIVRSRKMMMELG</sequence>
<dbReference type="Gene3D" id="2.70.70.10">
    <property type="entry name" value="Glucose Permease (Domain IIA)"/>
    <property type="match status" value="1"/>
</dbReference>
<evidence type="ECO:0000313" key="11">
    <source>
        <dbReference type="EMBL" id="MCT7940443.1"/>
    </source>
</evidence>
<dbReference type="PANTHER" id="PTHR21666:SF292">
    <property type="entry name" value="MUREIN DD-ENDOPEPTIDASE MEPM"/>
    <property type="match status" value="1"/>
</dbReference>
<dbReference type="PANTHER" id="PTHR21666">
    <property type="entry name" value="PEPTIDASE-RELATED"/>
    <property type="match status" value="1"/>
</dbReference>
<evidence type="ECO:0000259" key="10">
    <source>
        <dbReference type="Pfam" id="PF19425"/>
    </source>
</evidence>
<dbReference type="CDD" id="cd12797">
    <property type="entry name" value="M23_peptidase"/>
    <property type="match status" value="1"/>
</dbReference>